<feature type="compositionally biased region" description="Basic and acidic residues" evidence="1">
    <location>
        <begin position="238"/>
        <end position="250"/>
    </location>
</feature>
<evidence type="ECO:0000313" key="2">
    <source>
        <dbReference type="EMBL" id="JAS11266.1"/>
    </source>
</evidence>
<reference evidence="2" key="1">
    <citation type="submission" date="2015-12" db="EMBL/GenBank/DDBJ databases">
        <title>De novo transcriptome assembly of four potential Pierce s Disease insect vectors from Arizona vineyards.</title>
        <authorList>
            <person name="Tassone E.E."/>
        </authorList>
    </citation>
    <scope>NUCLEOTIDE SEQUENCE</scope>
</reference>
<feature type="non-terminal residue" evidence="2">
    <location>
        <position position="1"/>
    </location>
</feature>
<feature type="region of interest" description="Disordered" evidence="1">
    <location>
        <begin position="223"/>
        <end position="250"/>
    </location>
</feature>
<feature type="compositionally biased region" description="Polar residues" evidence="1">
    <location>
        <begin position="36"/>
        <end position="45"/>
    </location>
</feature>
<gene>
    <name evidence="2" type="ORF">g.13564</name>
</gene>
<sequence>KKQPCRKFGDKKVRVRSTESMKSKSTEFEQEDDILSQGSAASPSRQELITHFKAERDGEMSSDIKSNFISRDEDYDHKSSHMRSISTIVDYKSKFLGLSSKQSTFLTDIRDSKSNIENFPQKVRTLPSHSSFMSAESSVEPDVNLSYGLEMYELEYIAHANKALREVPSGISQGVSNVAIKSYSFSKEKPSISVESSIISYEKEVDVAAIEDVNSSVAEENIESMPVNLDNEQQAVRDSIEGDPRHSEID</sequence>
<dbReference type="EMBL" id="GEDC01026032">
    <property type="protein sequence ID" value="JAS11266.1"/>
    <property type="molecule type" value="Transcribed_RNA"/>
</dbReference>
<protein>
    <submittedName>
        <fullName evidence="2">Uncharacterized protein</fullName>
    </submittedName>
</protein>
<organism evidence="2">
    <name type="scientific">Clastoptera arizonana</name>
    <name type="common">Arizona spittle bug</name>
    <dbReference type="NCBI Taxonomy" id="38151"/>
    <lineage>
        <taxon>Eukaryota</taxon>
        <taxon>Metazoa</taxon>
        <taxon>Ecdysozoa</taxon>
        <taxon>Arthropoda</taxon>
        <taxon>Hexapoda</taxon>
        <taxon>Insecta</taxon>
        <taxon>Pterygota</taxon>
        <taxon>Neoptera</taxon>
        <taxon>Paraneoptera</taxon>
        <taxon>Hemiptera</taxon>
        <taxon>Auchenorrhyncha</taxon>
        <taxon>Cercopoidea</taxon>
        <taxon>Clastopteridae</taxon>
        <taxon>Clastoptera</taxon>
    </lineage>
</organism>
<feature type="region of interest" description="Disordered" evidence="1">
    <location>
        <begin position="1"/>
        <end position="45"/>
    </location>
</feature>
<evidence type="ECO:0000256" key="1">
    <source>
        <dbReference type="SAM" id="MobiDB-lite"/>
    </source>
</evidence>
<feature type="compositionally biased region" description="Basic and acidic residues" evidence="1">
    <location>
        <begin position="7"/>
        <end position="27"/>
    </location>
</feature>
<accession>A0A1B6CCR7</accession>
<dbReference type="AlphaFoldDB" id="A0A1B6CCR7"/>
<proteinExistence type="predicted"/>
<name>A0A1B6CCR7_9HEMI</name>